<keyword evidence="1" id="KW-0862">Zinc</keyword>
<dbReference type="InterPro" id="IPR013087">
    <property type="entry name" value="Znf_C2H2_type"/>
</dbReference>
<feature type="compositionally biased region" description="Polar residues" evidence="2">
    <location>
        <begin position="245"/>
        <end position="260"/>
    </location>
</feature>
<dbReference type="GO" id="GO:0006357">
    <property type="term" value="P:regulation of transcription by RNA polymerase II"/>
    <property type="evidence" value="ECO:0007669"/>
    <property type="project" value="TreeGrafter"/>
</dbReference>
<dbReference type="GO" id="GO:0008270">
    <property type="term" value="F:zinc ion binding"/>
    <property type="evidence" value="ECO:0007669"/>
    <property type="project" value="UniProtKB-KW"/>
</dbReference>
<protein>
    <submittedName>
        <fullName evidence="4">Zinc finger protein rsv2</fullName>
    </submittedName>
</protein>
<evidence type="ECO:0000256" key="2">
    <source>
        <dbReference type="SAM" id="MobiDB-lite"/>
    </source>
</evidence>
<feature type="compositionally biased region" description="Polar residues" evidence="2">
    <location>
        <begin position="524"/>
        <end position="546"/>
    </location>
</feature>
<keyword evidence="1" id="KW-0479">Metal-binding</keyword>
<feature type="region of interest" description="Disordered" evidence="2">
    <location>
        <begin position="237"/>
        <end position="265"/>
    </location>
</feature>
<feature type="domain" description="C2H2-type" evidence="3">
    <location>
        <begin position="639"/>
        <end position="675"/>
    </location>
</feature>
<dbReference type="Gene3D" id="3.30.160.60">
    <property type="entry name" value="Classic Zinc Finger"/>
    <property type="match status" value="2"/>
</dbReference>
<accession>A0A9W7SJS9</accession>
<feature type="compositionally biased region" description="Basic and acidic residues" evidence="2">
    <location>
        <begin position="382"/>
        <end position="394"/>
    </location>
</feature>
<feature type="region of interest" description="Disordered" evidence="2">
    <location>
        <begin position="12"/>
        <end position="43"/>
    </location>
</feature>
<keyword evidence="1" id="KW-0863">Zinc-finger</keyword>
<gene>
    <name evidence="4" type="ORF">Tdes44962_MAKER05459</name>
</gene>
<dbReference type="AlphaFoldDB" id="A0A9W7SJS9"/>
<feature type="region of interest" description="Disordered" evidence="2">
    <location>
        <begin position="524"/>
        <end position="559"/>
    </location>
</feature>
<feature type="region of interest" description="Disordered" evidence="2">
    <location>
        <begin position="577"/>
        <end position="652"/>
    </location>
</feature>
<dbReference type="SUPFAM" id="SSF57667">
    <property type="entry name" value="beta-beta-alpha zinc fingers"/>
    <property type="match status" value="1"/>
</dbReference>
<dbReference type="SMART" id="SM00355">
    <property type="entry name" value="ZnF_C2H2"/>
    <property type="match status" value="3"/>
</dbReference>
<evidence type="ECO:0000259" key="3">
    <source>
        <dbReference type="PROSITE" id="PS50157"/>
    </source>
</evidence>
<organism evidence="4 5">
    <name type="scientific">Teratosphaeria destructans</name>
    <dbReference type="NCBI Taxonomy" id="418781"/>
    <lineage>
        <taxon>Eukaryota</taxon>
        <taxon>Fungi</taxon>
        <taxon>Dikarya</taxon>
        <taxon>Ascomycota</taxon>
        <taxon>Pezizomycotina</taxon>
        <taxon>Dothideomycetes</taxon>
        <taxon>Dothideomycetidae</taxon>
        <taxon>Mycosphaerellales</taxon>
        <taxon>Teratosphaeriaceae</taxon>
        <taxon>Teratosphaeria</taxon>
    </lineage>
</organism>
<evidence type="ECO:0000313" key="4">
    <source>
        <dbReference type="EMBL" id="KAH9817750.1"/>
    </source>
</evidence>
<comment type="caution">
    <text evidence="4">The sequence shown here is derived from an EMBL/GenBank/DDBJ whole genome shotgun (WGS) entry which is preliminary data.</text>
</comment>
<dbReference type="InterPro" id="IPR051061">
    <property type="entry name" value="Zinc_finger_trans_reg"/>
</dbReference>
<feature type="domain" description="C2H2-type" evidence="3">
    <location>
        <begin position="562"/>
        <end position="592"/>
    </location>
</feature>
<dbReference type="GO" id="GO:0005634">
    <property type="term" value="C:nucleus"/>
    <property type="evidence" value="ECO:0007669"/>
    <property type="project" value="TreeGrafter"/>
</dbReference>
<dbReference type="PANTHER" id="PTHR46179">
    <property type="entry name" value="ZINC FINGER PROTEIN"/>
    <property type="match status" value="1"/>
</dbReference>
<dbReference type="OrthoDB" id="7295497at2759"/>
<evidence type="ECO:0000256" key="1">
    <source>
        <dbReference type="PROSITE-ProRule" id="PRU00042"/>
    </source>
</evidence>
<feature type="region of interest" description="Disordered" evidence="2">
    <location>
        <begin position="336"/>
        <end position="412"/>
    </location>
</feature>
<name>A0A9W7SJS9_9PEZI</name>
<dbReference type="EMBL" id="RIBY02002378">
    <property type="protein sequence ID" value="KAH9817750.1"/>
    <property type="molecule type" value="Genomic_DNA"/>
</dbReference>
<evidence type="ECO:0000313" key="5">
    <source>
        <dbReference type="Proteomes" id="UP001138500"/>
    </source>
</evidence>
<feature type="compositionally biased region" description="Polar residues" evidence="2">
    <location>
        <begin position="336"/>
        <end position="346"/>
    </location>
</feature>
<dbReference type="Pfam" id="PF00096">
    <property type="entry name" value="zf-C2H2"/>
    <property type="match status" value="1"/>
</dbReference>
<feature type="compositionally biased region" description="Low complexity" evidence="2">
    <location>
        <begin position="597"/>
        <end position="622"/>
    </location>
</feature>
<reference evidence="4 5" key="2">
    <citation type="journal article" date="2021" name="Curr. Genet.">
        <title>Genetic response to nitrogen starvation in the aggressive Eucalyptus foliar pathogen Teratosphaeria destructans.</title>
        <authorList>
            <person name="Havenga M."/>
            <person name="Wingfield B.D."/>
            <person name="Wingfield M.J."/>
            <person name="Dreyer L.L."/>
            <person name="Roets F."/>
            <person name="Aylward J."/>
        </authorList>
    </citation>
    <scope>NUCLEOTIDE SEQUENCE [LARGE SCALE GENOMIC DNA]</scope>
    <source>
        <strain evidence="4">CMW44962</strain>
    </source>
</reference>
<feature type="compositionally biased region" description="Polar residues" evidence="2">
    <location>
        <begin position="365"/>
        <end position="381"/>
    </location>
</feature>
<feature type="compositionally biased region" description="Low complexity" evidence="2">
    <location>
        <begin position="12"/>
        <end position="21"/>
    </location>
</feature>
<feature type="region of interest" description="Disordered" evidence="2">
    <location>
        <begin position="141"/>
        <end position="187"/>
    </location>
</feature>
<dbReference type="InterPro" id="IPR036236">
    <property type="entry name" value="Znf_C2H2_sf"/>
</dbReference>
<feature type="compositionally biased region" description="Polar residues" evidence="2">
    <location>
        <begin position="395"/>
        <end position="407"/>
    </location>
</feature>
<dbReference type="PANTHER" id="PTHR46179:SF19">
    <property type="entry name" value="C2H2 FINGER DOMAIN TRANSCRIPTION FACTOR (EUROFUNG)-RELATED"/>
    <property type="match status" value="1"/>
</dbReference>
<sequence>MSSLASYNFHFSSSSFSTTSTPNDTHPRPESHLYTPQPLKPTTNRQSLLLEPQRSHDALAQLHHISSDSCMNGHQQYRYSTANPDIQVQQYTSALLATGLSQDAWFSGAQDGHGHGQAWFSHPSMGGPSATTQGLIGAISDGHQRTPSASTVASNGPASPYAHTYSNPHVANTDLAPNSPAHHAEQQSAWFQKNLHTQTAVDSLFGNGYLPSQAARTGAHQAMKGFAIDHHTGDDCAPGFAHSEQGMSSNGYTSPDTPNSGVGEVSQAGQYSLSQNDYVPSNPDVQLFRTDSQAYQDELYNPDVSTAAPVASSSSKPANNFLSPHRGLIEQRLQTANMNRSQSPHSAVSRDRSPFRTGSPLAPTGTGNDWQSQITAASMRQQQKEQADRAEITRHQPQLTREPTKTISPKDALLDYNDTDQSSLFQDTVPAGYRTHNGGTQLWPSNDYQPGGSFGSLQTPSQQHLFSNFRATPVDGNAASANAVNYVPLPPQDQTQLQNGSFLNSYLDQAKMESNPEFPANLTRMESSLSDNGPSASQESAANGTHSAPRRPADTRAGTGTYTCTYHGCTQRFDSHQNLQKHKREYHRSQQPHLRTESPTSASPAAASASPRSSESPEASSSGMTSAALMARNSQAGPHKCTRINPSTNKPCNTIFSRPYDLTRHEDTIHNNRKQKVRCPMCREEKTFSRNDALTRHMRVVHPEVESYGKRSRKGD</sequence>
<feature type="compositionally biased region" description="Polar residues" evidence="2">
    <location>
        <begin position="145"/>
        <end position="157"/>
    </location>
</feature>
<reference evidence="4 5" key="1">
    <citation type="journal article" date="2018" name="IMA Fungus">
        <title>IMA Genome-F 10: Nine draft genome sequences of Claviceps purpurea s.lat., including C. arundinis, C. humidiphila, and C. cf. spartinae, pseudomolecules for the pitch canker pathogen Fusarium circinatum, draft genome of Davidsoniella eucalypti, Grosmannia galeiformis, Quambalaria eucalypti, and Teratosphaeria destructans.</title>
        <authorList>
            <person name="Wingfield B.D."/>
            <person name="Liu M."/>
            <person name="Nguyen H.D."/>
            <person name="Lane F.A."/>
            <person name="Morgan S.W."/>
            <person name="De Vos L."/>
            <person name="Wilken P.M."/>
            <person name="Duong T.A."/>
            <person name="Aylward J."/>
            <person name="Coetzee M.P."/>
            <person name="Dadej K."/>
            <person name="De Beer Z.W."/>
            <person name="Findlay W."/>
            <person name="Havenga M."/>
            <person name="Kolarik M."/>
            <person name="Menzies J.G."/>
            <person name="Naidoo K."/>
            <person name="Pochopski O."/>
            <person name="Shoukouhi P."/>
            <person name="Santana Q.C."/>
            <person name="Seifert K.A."/>
            <person name="Soal N."/>
            <person name="Steenkamp E.T."/>
            <person name="Tatham C.T."/>
            <person name="van der Nest M.A."/>
            <person name="Wingfield M.J."/>
        </authorList>
    </citation>
    <scope>NUCLEOTIDE SEQUENCE [LARGE SCALE GENOMIC DNA]</scope>
    <source>
        <strain evidence="4">CMW44962</strain>
    </source>
</reference>
<dbReference type="PROSITE" id="PS50157">
    <property type="entry name" value="ZINC_FINGER_C2H2_2"/>
    <property type="match status" value="2"/>
</dbReference>
<dbReference type="PROSITE" id="PS00028">
    <property type="entry name" value="ZINC_FINGER_C2H2_1"/>
    <property type="match status" value="1"/>
</dbReference>
<proteinExistence type="predicted"/>
<dbReference type="Proteomes" id="UP001138500">
    <property type="component" value="Unassembled WGS sequence"/>
</dbReference>
<keyword evidence="5" id="KW-1185">Reference proteome</keyword>